<dbReference type="InterPro" id="IPR011009">
    <property type="entry name" value="Kinase-like_dom_sf"/>
</dbReference>
<dbReference type="GO" id="GO:0005737">
    <property type="term" value="C:cytoplasm"/>
    <property type="evidence" value="ECO:0007669"/>
    <property type="project" value="TreeGrafter"/>
</dbReference>
<evidence type="ECO:0000256" key="2">
    <source>
        <dbReference type="ARBA" id="ARBA00022527"/>
    </source>
</evidence>
<evidence type="ECO:0000256" key="9">
    <source>
        <dbReference type="PROSITE-ProRule" id="PRU10141"/>
    </source>
</evidence>
<dbReference type="EMBL" id="SRMA01024157">
    <property type="protein sequence ID" value="TRZ01094.1"/>
    <property type="molecule type" value="Genomic_DNA"/>
</dbReference>
<evidence type="ECO:0000313" key="11">
    <source>
        <dbReference type="EMBL" id="TRZ01094.1"/>
    </source>
</evidence>
<dbReference type="EC" id="2.7.11.1" evidence="1"/>
<gene>
    <name evidence="11" type="ORF">DNTS_029972</name>
</gene>
<evidence type="ECO:0000256" key="6">
    <source>
        <dbReference type="ARBA" id="ARBA00022840"/>
    </source>
</evidence>
<evidence type="ECO:0000256" key="7">
    <source>
        <dbReference type="ARBA" id="ARBA00047899"/>
    </source>
</evidence>
<feature type="binding site" evidence="9">
    <location>
        <position position="150"/>
    </location>
    <ligand>
        <name>ATP</name>
        <dbReference type="ChEBI" id="CHEBI:30616"/>
    </ligand>
</feature>
<evidence type="ECO:0000256" key="8">
    <source>
        <dbReference type="ARBA" id="ARBA00048679"/>
    </source>
</evidence>
<dbReference type="GO" id="GO:0005634">
    <property type="term" value="C:nucleus"/>
    <property type="evidence" value="ECO:0007669"/>
    <property type="project" value="TreeGrafter"/>
</dbReference>
<evidence type="ECO:0000259" key="10">
    <source>
        <dbReference type="PROSITE" id="PS50011"/>
    </source>
</evidence>
<comment type="caution">
    <text evidence="11">The sequence shown here is derived from an EMBL/GenBank/DDBJ whole genome shotgun (WGS) entry which is preliminary data.</text>
</comment>
<dbReference type="PANTHER" id="PTHR47634">
    <property type="entry name" value="PROTEIN KINASE DOMAIN-CONTAINING PROTEIN-RELATED"/>
    <property type="match status" value="1"/>
</dbReference>
<organism evidence="11 12">
    <name type="scientific">Danionella cerebrum</name>
    <dbReference type="NCBI Taxonomy" id="2873325"/>
    <lineage>
        <taxon>Eukaryota</taxon>
        <taxon>Metazoa</taxon>
        <taxon>Chordata</taxon>
        <taxon>Craniata</taxon>
        <taxon>Vertebrata</taxon>
        <taxon>Euteleostomi</taxon>
        <taxon>Actinopterygii</taxon>
        <taxon>Neopterygii</taxon>
        <taxon>Teleostei</taxon>
        <taxon>Ostariophysi</taxon>
        <taxon>Cypriniformes</taxon>
        <taxon>Danionidae</taxon>
        <taxon>Danioninae</taxon>
        <taxon>Danionella</taxon>
    </lineage>
</organism>
<keyword evidence="4 9" id="KW-0547">Nucleotide-binding</keyword>
<dbReference type="PROSITE" id="PS50011">
    <property type="entry name" value="PROTEIN_KINASE_DOM"/>
    <property type="match status" value="1"/>
</dbReference>
<keyword evidence="2" id="KW-0723">Serine/threonine-protein kinase</keyword>
<sequence length="204" mass="23140">MIRGTCLLRITTSLEREGLVESCYHKARRSIRCSLRPIEIQRAHEIIPLLLRAETKYIWKAVYNTAENCVLSHAAMNSSLKTQRNLKNVRPPCGEEHEDPRDYCKGGYHPVHIEDVFNKRYKVLSKLGWGYFSTVWLCIDLRSGRHVAVKVLKSGVGFTQAGQDELALLRCASSPAICNPLKRQIVQLLDEFKIAGVNGIHILT</sequence>
<keyword evidence="5" id="KW-0418">Kinase</keyword>
<dbReference type="GO" id="GO:0035556">
    <property type="term" value="P:intracellular signal transduction"/>
    <property type="evidence" value="ECO:0007669"/>
    <property type="project" value="TreeGrafter"/>
</dbReference>
<evidence type="ECO:0000256" key="3">
    <source>
        <dbReference type="ARBA" id="ARBA00022679"/>
    </source>
</evidence>
<evidence type="ECO:0000256" key="1">
    <source>
        <dbReference type="ARBA" id="ARBA00012513"/>
    </source>
</evidence>
<dbReference type="Gene3D" id="3.30.200.20">
    <property type="entry name" value="Phosphorylase Kinase, domain 1"/>
    <property type="match status" value="1"/>
</dbReference>
<evidence type="ECO:0000313" key="12">
    <source>
        <dbReference type="Proteomes" id="UP000316079"/>
    </source>
</evidence>
<dbReference type="PROSITE" id="PS00107">
    <property type="entry name" value="PROTEIN_KINASE_ATP"/>
    <property type="match status" value="1"/>
</dbReference>
<dbReference type="InterPro" id="IPR000719">
    <property type="entry name" value="Prot_kinase_dom"/>
</dbReference>
<dbReference type="OrthoDB" id="2649at2759"/>
<dbReference type="AlphaFoldDB" id="A0A553RFZ5"/>
<dbReference type="InterPro" id="IPR017441">
    <property type="entry name" value="Protein_kinase_ATP_BS"/>
</dbReference>
<dbReference type="Proteomes" id="UP000316079">
    <property type="component" value="Unassembled WGS sequence"/>
</dbReference>
<dbReference type="GO" id="GO:0004674">
    <property type="term" value="F:protein serine/threonine kinase activity"/>
    <property type="evidence" value="ECO:0007669"/>
    <property type="project" value="UniProtKB-KW"/>
</dbReference>
<evidence type="ECO:0000256" key="4">
    <source>
        <dbReference type="ARBA" id="ARBA00022741"/>
    </source>
</evidence>
<dbReference type="GO" id="GO:0005524">
    <property type="term" value="F:ATP binding"/>
    <property type="evidence" value="ECO:0007669"/>
    <property type="project" value="UniProtKB-UniRule"/>
</dbReference>
<comment type="catalytic activity">
    <reaction evidence="8">
        <text>L-seryl-[protein] + ATP = O-phospho-L-seryl-[protein] + ADP + H(+)</text>
        <dbReference type="Rhea" id="RHEA:17989"/>
        <dbReference type="Rhea" id="RHEA-COMP:9863"/>
        <dbReference type="Rhea" id="RHEA-COMP:11604"/>
        <dbReference type="ChEBI" id="CHEBI:15378"/>
        <dbReference type="ChEBI" id="CHEBI:29999"/>
        <dbReference type="ChEBI" id="CHEBI:30616"/>
        <dbReference type="ChEBI" id="CHEBI:83421"/>
        <dbReference type="ChEBI" id="CHEBI:456216"/>
        <dbReference type="EC" id="2.7.11.1"/>
    </reaction>
</comment>
<comment type="catalytic activity">
    <reaction evidence="7">
        <text>L-threonyl-[protein] + ATP = O-phospho-L-threonyl-[protein] + ADP + H(+)</text>
        <dbReference type="Rhea" id="RHEA:46608"/>
        <dbReference type="Rhea" id="RHEA-COMP:11060"/>
        <dbReference type="Rhea" id="RHEA-COMP:11605"/>
        <dbReference type="ChEBI" id="CHEBI:15378"/>
        <dbReference type="ChEBI" id="CHEBI:30013"/>
        <dbReference type="ChEBI" id="CHEBI:30616"/>
        <dbReference type="ChEBI" id="CHEBI:61977"/>
        <dbReference type="ChEBI" id="CHEBI:456216"/>
        <dbReference type="EC" id="2.7.11.1"/>
    </reaction>
</comment>
<reference evidence="11 12" key="1">
    <citation type="journal article" date="2019" name="Sci. Data">
        <title>Hybrid genome assembly and annotation of Danionella translucida.</title>
        <authorList>
            <person name="Kadobianskyi M."/>
            <person name="Schulze L."/>
            <person name="Schuelke M."/>
            <person name="Judkewitz B."/>
        </authorList>
    </citation>
    <scope>NUCLEOTIDE SEQUENCE [LARGE SCALE GENOMIC DNA]</scope>
    <source>
        <strain evidence="11 12">Bolton</strain>
    </source>
</reference>
<keyword evidence="3" id="KW-0808">Transferase</keyword>
<dbReference type="PANTHER" id="PTHR47634:SF24">
    <property type="entry name" value="SRSF PROTEIN KINASE 3-LIKE ISOFORM X1"/>
    <property type="match status" value="1"/>
</dbReference>
<evidence type="ECO:0000256" key="5">
    <source>
        <dbReference type="ARBA" id="ARBA00022777"/>
    </source>
</evidence>
<proteinExistence type="predicted"/>
<keyword evidence="12" id="KW-1185">Reference proteome</keyword>
<protein>
    <recommendedName>
        <fullName evidence="1">non-specific serine/threonine protein kinase</fullName>
        <ecNumber evidence="1">2.7.11.1</ecNumber>
    </recommendedName>
</protein>
<dbReference type="GO" id="GO:0000245">
    <property type="term" value="P:spliceosomal complex assembly"/>
    <property type="evidence" value="ECO:0007669"/>
    <property type="project" value="TreeGrafter"/>
</dbReference>
<dbReference type="SUPFAM" id="SSF56112">
    <property type="entry name" value="Protein kinase-like (PK-like)"/>
    <property type="match status" value="1"/>
</dbReference>
<dbReference type="InterPro" id="IPR051334">
    <property type="entry name" value="SRPK"/>
</dbReference>
<name>A0A553RFZ5_9TELE</name>
<feature type="domain" description="Protein kinase" evidence="10">
    <location>
        <begin position="121"/>
        <end position="204"/>
    </location>
</feature>
<dbReference type="FunFam" id="3.30.200.20:FF:000770">
    <property type="entry name" value="SRSF protein kinase 2"/>
    <property type="match status" value="1"/>
</dbReference>
<accession>A0A553RFZ5</accession>
<dbReference type="GO" id="GO:0050684">
    <property type="term" value="P:regulation of mRNA processing"/>
    <property type="evidence" value="ECO:0007669"/>
    <property type="project" value="TreeGrafter"/>
</dbReference>
<keyword evidence="6 9" id="KW-0067">ATP-binding</keyword>